<dbReference type="RefSeq" id="WP_010379465.1">
    <property type="nucleotide sequence ID" value="NZ_CP025272.1"/>
</dbReference>
<dbReference type="Pfam" id="PF14103">
    <property type="entry name" value="DUF4276"/>
    <property type="match status" value="1"/>
</dbReference>
<sequence length="204" mass="22955">MSANHLEILVEEPSMENFLHALLPRMIPAGKTYAIRTFQGKSDLLAKAEARLGAYANYIPEDWRIIIVVDRDEDDCKELRSNLEEIAKRSGLIPKSTGSAQWNFVTRIVVEELEAWYFGDWQAVKAVFPRVASTVDKQKAYRKPDSIRGGTWEAFERIMKGYGYFAEGLPKINAARLIGAKIDPGRNISESFNAFIGAVRSAID</sequence>
<dbReference type="InterPro" id="IPR025455">
    <property type="entry name" value="DUF4276"/>
</dbReference>
<accession>A0AAE8F983</accession>
<dbReference type="KEGG" id="xva:C7V42_02660"/>
<dbReference type="AlphaFoldDB" id="A0AAE8F983"/>
<name>A0AAE8F983_XANVA</name>
<dbReference type="GeneID" id="69688499"/>
<comment type="caution">
    <text evidence="1">The sequence shown here is derived from an EMBL/GenBank/DDBJ whole genome shotgun (WGS) entry which is preliminary data.</text>
</comment>
<reference evidence="1 2" key="1">
    <citation type="submission" date="2018-03" db="EMBL/GenBank/DDBJ databases">
        <authorList>
            <person name="Wu G."/>
        </authorList>
    </citation>
    <scope>NUCLEOTIDE SEQUENCE [LARGE SCALE GENOMIC DNA]</scope>
    <source>
        <strain evidence="1 2">SAM-118</strain>
    </source>
</reference>
<organism evidence="1 2">
    <name type="scientific">Xanthomonas vasicola pv. vasculorum</name>
    <dbReference type="NCBI Taxonomy" id="325776"/>
    <lineage>
        <taxon>Bacteria</taxon>
        <taxon>Pseudomonadati</taxon>
        <taxon>Pseudomonadota</taxon>
        <taxon>Gammaproteobacteria</taxon>
        <taxon>Lysobacterales</taxon>
        <taxon>Lysobacteraceae</taxon>
        <taxon>Xanthomonas</taxon>
    </lineage>
</organism>
<protein>
    <submittedName>
        <fullName evidence="1">DUF4276 domain-containing protein</fullName>
    </submittedName>
</protein>
<proteinExistence type="predicted"/>
<evidence type="ECO:0000313" key="1">
    <source>
        <dbReference type="EMBL" id="RNL04404.1"/>
    </source>
</evidence>
<dbReference type="Proteomes" id="UP000284283">
    <property type="component" value="Unassembled WGS sequence"/>
</dbReference>
<evidence type="ECO:0000313" key="2">
    <source>
        <dbReference type="Proteomes" id="UP000284283"/>
    </source>
</evidence>
<dbReference type="EMBL" id="PYTT01000061">
    <property type="protein sequence ID" value="RNL04404.1"/>
    <property type="molecule type" value="Genomic_DNA"/>
</dbReference>
<gene>
    <name evidence="1" type="ORF">C9386_06625</name>
</gene>